<keyword evidence="1" id="KW-1133">Transmembrane helix</keyword>
<protein>
    <submittedName>
        <fullName evidence="3">G protein-coupled receptor</fullName>
    </submittedName>
</protein>
<reference evidence="3" key="1">
    <citation type="submission" date="2016-11" db="UniProtKB">
        <authorList>
            <consortium name="WormBaseParasite"/>
        </authorList>
    </citation>
    <scope>IDENTIFICATION</scope>
</reference>
<proteinExistence type="predicted"/>
<organism evidence="2 3">
    <name type="scientific">Steinernema glaseri</name>
    <dbReference type="NCBI Taxonomy" id="37863"/>
    <lineage>
        <taxon>Eukaryota</taxon>
        <taxon>Metazoa</taxon>
        <taxon>Ecdysozoa</taxon>
        <taxon>Nematoda</taxon>
        <taxon>Chromadorea</taxon>
        <taxon>Rhabditida</taxon>
        <taxon>Tylenchina</taxon>
        <taxon>Panagrolaimomorpha</taxon>
        <taxon>Strongyloidoidea</taxon>
        <taxon>Steinernematidae</taxon>
        <taxon>Steinernema</taxon>
    </lineage>
</organism>
<feature type="transmembrane region" description="Helical" evidence="1">
    <location>
        <begin position="41"/>
        <end position="61"/>
    </location>
</feature>
<keyword evidence="2" id="KW-1185">Reference proteome</keyword>
<keyword evidence="1" id="KW-0812">Transmembrane</keyword>
<evidence type="ECO:0000313" key="3">
    <source>
        <dbReference type="WBParaSite" id="L893_g7433.t1"/>
    </source>
</evidence>
<evidence type="ECO:0000256" key="1">
    <source>
        <dbReference type="SAM" id="Phobius"/>
    </source>
</evidence>
<feature type="transmembrane region" description="Helical" evidence="1">
    <location>
        <begin position="73"/>
        <end position="106"/>
    </location>
</feature>
<accession>A0A1I8AP51</accession>
<dbReference type="Proteomes" id="UP000095287">
    <property type="component" value="Unplaced"/>
</dbReference>
<keyword evidence="1" id="KW-0472">Membrane</keyword>
<sequence length="293" mass="33548">MAGNMRYAIPCINLPIFFIVFPLNTAFLWIIFRSKSLWKLWAYRIIFLIGVVDSFLLITTLEAGFMSLLQIEFPYFFVSTATVITLVGPVLQGLLSIVLAYNRFVVILGLSRLNVSSIYYALILITWAITFTIIGFFCYLIDYYRYNIQFHGFHTLSPHNPPVLDAIFYLLIAIFILGSIIYVISIGSIMFQRRVVKRHDVGLLIQAIIPFVWLIIIRVFSKVADSITGEHPDVFTIFMNFFMRSLPVSHVVVYLSCNKTLRQNLRAIFSRKNSIAVVSLSPSSVTKTPSQRM</sequence>
<feature type="transmembrane region" description="Helical" evidence="1">
    <location>
        <begin position="203"/>
        <end position="221"/>
    </location>
</feature>
<feature type="transmembrane region" description="Helical" evidence="1">
    <location>
        <begin position="118"/>
        <end position="146"/>
    </location>
</feature>
<feature type="transmembrane region" description="Helical" evidence="1">
    <location>
        <begin position="166"/>
        <end position="191"/>
    </location>
</feature>
<evidence type="ECO:0000313" key="2">
    <source>
        <dbReference type="Proteomes" id="UP000095287"/>
    </source>
</evidence>
<dbReference type="WBParaSite" id="L893_g7433.t1">
    <property type="protein sequence ID" value="L893_g7433.t1"/>
    <property type="gene ID" value="L893_g7433"/>
</dbReference>
<dbReference type="AlphaFoldDB" id="A0A1I8AP51"/>
<dbReference type="Gene3D" id="1.20.1070.10">
    <property type="entry name" value="Rhodopsin 7-helix transmembrane proteins"/>
    <property type="match status" value="1"/>
</dbReference>
<name>A0A1I8AP51_9BILA</name>
<feature type="transmembrane region" description="Helical" evidence="1">
    <location>
        <begin position="12"/>
        <end position="32"/>
    </location>
</feature>
<feature type="transmembrane region" description="Helical" evidence="1">
    <location>
        <begin position="241"/>
        <end position="257"/>
    </location>
</feature>
<dbReference type="SUPFAM" id="SSF81321">
    <property type="entry name" value="Family A G protein-coupled receptor-like"/>
    <property type="match status" value="1"/>
</dbReference>